<dbReference type="Pfam" id="PF01116">
    <property type="entry name" value="F_bP_aldolase"/>
    <property type="match status" value="1"/>
</dbReference>
<evidence type="ECO:0000256" key="2">
    <source>
        <dbReference type="PIRSR" id="PIRSR001359-3"/>
    </source>
</evidence>
<reference evidence="4" key="1">
    <citation type="submission" date="2017-09" db="EMBL/GenBank/DDBJ databases">
        <title>Depth-based differentiation of microbial function through sediment-hosted aquifers and enrichment of novel symbionts in the deep terrestrial subsurface.</title>
        <authorList>
            <person name="Probst A.J."/>
            <person name="Ladd B."/>
            <person name="Jarett J.K."/>
            <person name="Geller-Mcgrath D.E."/>
            <person name="Sieber C.M.K."/>
            <person name="Emerson J.B."/>
            <person name="Anantharaman K."/>
            <person name="Thomas B.C."/>
            <person name="Malmstrom R."/>
            <person name="Stieglmeier M."/>
            <person name="Klingl A."/>
            <person name="Woyke T."/>
            <person name="Ryan C.M."/>
            <person name="Banfield J.F."/>
        </authorList>
    </citation>
    <scope>NUCLEOTIDE SEQUENCE [LARGE SCALE GENOMIC DNA]</scope>
</reference>
<dbReference type="InterPro" id="IPR000771">
    <property type="entry name" value="FBA_II"/>
</dbReference>
<dbReference type="GO" id="GO:0008270">
    <property type="term" value="F:zinc ion binding"/>
    <property type="evidence" value="ECO:0007669"/>
    <property type="project" value="InterPro"/>
</dbReference>
<dbReference type="PANTHER" id="PTHR30304">
    <property type="entry name" value="D-TAGATOSE-1,6-BISPHOSPHATE ALDOLASE"/>
    <property type="match status" value="1"/>
</dbReference>
<comment type="caution">
    <text evidence="3">The sequence shown here is derived from an EMBL/GenBank/DDBJ whole genome shotgun (WGS) entry which is preliminary data.</text>
</comment>
<feature type="binding site" evidence="2">
    <location>
        <position position="81"/>
    </location>
    <ligand>
        <name>Zn(2+)</name>
        <dbReference type="ChEBI" id="CHEBI:29105"/>
        <label>1</label>
        <note>catalytic</note>
    </ligand>
</feature>
<comment type="cofactor">
    <cofactor evidence="2">
        <name>Zn(2+)</name>
        <dbReference type="ChEBI" id="CHEBI:29105"/>
    </cofactor>
    <text evidence="2">Binds 2 Zn(2+) ions per subunit. One is catalytic and the other provides a structural contribution.</text>
</comment>
<keyword evidence="2" id="KW-0479">Metal-binding</keyword>
<dbReference type="PANTHER" id="PTHR30304:SF0">
    <property type="entry name" value="D-TAGATOSE-1,6-BISPHOSPHATE ALDOLASE SUBUNIT GATY-RELATED"/>
    <property type="match status" value="1"/>
</dbReference>
<evidence type="ECO:0000313" key="3">
    <source>
        <dbReference type="EMBL" id="PIS13465.1"/>
    </source>
</evidence>
<name>A0A2H0WLJ7_9BACT</name>
<dbReference type="SUPFAM" id="SSF51569">
    <property type="entry name" value="Aldolase"/>
    <property type="match status" value="1"/>
</dbReference>
<feature type="binding site" evidence="2">
    <location>
        <position position="102"/>
    </location>
    <ligand>
        <name>Zn(2+)</name>
        <dbReference type="ChEBI" id="CHEBI:29105"/>
        <label>2</label>
    </ligand>
</feature>
<protein>
    <submittedName>
        <fullName evidence="3">Tagatose-bisphosphate aldolase</fullName>
    </submittedName>
</protein>
<dbReference type="GO" id="GO:0016832">
    <property type="term" value="F:aldehyde-lyase activity"/>
    <property type="evidence" value="ECO:0007669"/>
    <property type="project" value="InterPro"/>
</dbReference>
<dbReference type="Gene3D" id="3.20.20.70">
    <property type="entry name" value="Aldolase class I"/>
    <property type="match status" value="1"/>
</dbReference>
<feature type="binding site" evidence="2">
    <location>
        <position position="212"/>
    </location>
    <ligand>
        <name>Zn(2+)</name>
        <dbReference type="ChEBI" id="CHEBI:29105"/>
        <label>1</label>
        <note>catalytic</note>
    </ligand>
</feature>
<sequence>MQSLNNILKRATGEHWSTGHFNISNLEQLKGIVAAAKNLSSPLLIGLSEGERGFFGPRQAVEIIKVFEEETDLPIFVNPDHSKTVESAKAAFDAGFNSIHIDLSKESFEDNIKGTKEVVDYVKSKNPDISVEGELGYLRGESKIQKEIIEIKPEDLTKPEQAAEFVKKTGIDRFSGAYGNIHGIAANEPKIDIGRIAAIRKILPKNVSLVLHGGSGITDEEMKQAILAGIANVHISTEIRVAYIEALRKAVNATDEAALYKIMPAVVEAVQQKVEEKLKLFGSVNKI</sequence>
<dbReference type="InterPro" id="IPR013785">
    <property type="entry name" value="Aldolase_TIM"/>
</dbReference>
<accession>A0A2H0WLJ7</accession>
<feature type="binding site" evidence="2">
    <location>
        <position position="134"/>
    </location>
    <ligand>
        <name>Zn(2+)</name>
        <dbReference type="ChEBI" id="CHEBI:29105"/>
        <label>2</label>
    </ligand>
</feature>
<gene>
    <name evidence="3" type="ORF">COT67_01645</name>
</gene>
<evidence type="ECO:0000313" key="4">
    <source>
        <dbReference type="Proteomes" id="UP000230353"/>
    </source>
</evidence>
<feature type="active site" description="Proton donor" evidence="1">
    <location>
        <position position="80"/>
    </location>
</feature>
<evidence type="ECO:0000256" key="1">
    <source>
        <dbReference type="PIRSR" id="PIRSR001359-1"/>
    </source>
</evidence>
<dbReference type="PIRSF" id="PIRSF001359">
    <property type="entry name" value="F_bP_aldolase_II"/>
    <property type="match status" value="1"/>
</dbReference>
<dbReference type="EMBL" id="PEZL01000022">
    <property type="protein sequence ID" value="PIS13465.1"/>
    <property type="molecule type" value="Genomic_DNA"/>
</dbReference>
<dbReference type="NCBIfam" id="TIGR00167">
    <property type="entry name" value="cbbA"/>
    <property type="match status" value="1"/>
</dbReference>
<feature type="binding site" evidence="2">
    <location>
        <position position="182"/>
    </location>
    <ligand>
        <name>Zn(2+)</name>
        <dbReference type="ChEBI" id="CHEBI:29105"/>
        <label>1</label>
        <note>catalytic</note>
    </ligand>
</feature>
<proteinExistence type="predicted"/>
<dbReference type="InterPro" id="IPR050246">
    <property type="entry name" value="Class_II_FBP_aldolase"/>
</dbReference>
<dbReference type="Proteomes" id="UP000230353">
    <property type="component" value="Unassembled WGS sequence"/>
</dbReference>
<dbReference type="AlphaFoldDB" id="A0A2H0WLJ7"/>
<organism evidence="3 4">
    <name type="scientific">Candidatus Tagabacteria bacterium CG09_land_8_20_14_0_10_41_14</name>
    <dbReference type="NCBI Taxonomy" id="1975021"/>
    <lineage>
        <taxon>Bacteria</taxon>
        <taxon>Candidatus Tagaibacteriota</taxon>
    </lineage>
</organism>
<dbReference type="GO" id="GO:0005975">
    <property type="term" value="P:carbohydrate metabolic process"/>
    <property type="evidence" value="ECO:0007669"/>
    <property type="project" value="InterPro"/>
</dbReference>
<keyword evidence="2" id="KW-0862">Zinc</keyword>